<name>A0ABS4NAA8_9THEO</name>
<evidence type="ECO:0000256" key="8">
    <source>
        <dbReference type="ARBA" id="ARBA00022989"/>
    </source>
</evidence>
<comment type="subcellular location">
    <subcellularLocation>
        <location evidence="10">Cell membrane</location>
        <topology evidence="10">Multi-pass membrane protein</topology>
    </subcellularLocation>
</comment>
<evidence type="ECO:0000256" key="3">
    <source>
        <dbReference type="ARBA" id="ARBA00022630"/>
    </source>
</evidence>
<evidence type="ECO:0000256" key="10">
    <source>
        <dbReference type="HAMAP-Rule" id="MF_00462"/>
    </source>
</evidence>
<comment type="caution">
    <text evidence="11">The sequence shown here is derived from an EMBL/GenBank/DDBJ whole genome shotgun (WGS) entry which is preliminary data.</text>
</comment>
<dbReference type="EMBL" id="JAGGLT010000001">
    <property type="protein sequence ID" value="MBP2070596.1"/>
    <property type="molecule type" value="Genomic_DNA"/>
</dbReference>
<comment type="similarity">
    <text evidence="10">Belongs to the NqrB/RnfD family.</text>
</comment>
<evidence type="ECO:0000256" key="5">
    <source>
        <dbReference type="ARBA" id="ARBA00022692"/>
    </source>
</evidence>
<feature type="modified residue" description="FMN phosphoryl threonine" evidence="10">
    <location>
        <position position="151"/>
    </location>
</feature>
<dbReference type="Proteomes" id="UP001166402">
    <property type="component" value="Unassembled WGS sequence"/>
</dbReference>
<evidence type="ECO:0000256" key="1">
    <source>
        <dbReference type="ARBA" id="ARBA00022448"/>
    </source>
</evidence>
<evidence type="ECO:0000256" key="7">
    <source>
        <dbReference type="ARBA" id="ARBA00022982"/>
    </source>
</evidence>
<feature type="transmembrane region" description="Helical" evidence="10">
    <location>
        <begin position="73"/>
        <end position="89"/>
    </location>
</feature>
<keyword evidence="3 10" id="KW-0285">Flavoprotein</keyword>
<keyword evidence="10" id="KW-1003">Cell membrane</keyword>
<keyword evidence="4 10" id="KW-0288">FMN</keyword>
<dbReference type="InterPro" id="IPR011303">
    <property type="entry name" value="RnfD_bac"/>
</dbReference>
<reference evidence="11" key="1">
    <citation type="submission" date="2021-03" db="EMBL/GenBank/DDBJ databases">
        <title>Genomic Encyclopedia of Type Strains, Phase IV (KMG-IV): sequencing the most valuable type-strain genomes for metagenomic binning, comparative biology and taxonomic classification.</title>
        <authorList>
            <person name="Goeker M."/>
        </authorList>
    </citation>
    <scope>NUCLEOTIDE SEQUENCE</scope>
    <source>
        <strain evidence="11">DSM 101588</strain>
    </source>
</reference>
<gene>
    <name evidence="10" type="primary">rnfD</name>
    <name evidence="11" type="ORF">J2Z80_000094</name>
</gene>
<keyword evidence="6 10" id="KW-1278">Translocase</keyword>
<feature type="transmembrane region" description="Helical" evidence="10">
    <location>
        <begin position="232"/>
        <end position="249"/>
    </location>
</feature>
<keyword evidence="1 10" id="KW-0813">Transport</keyword>
<accession>A0ABS4NAA8</accession>
<feature type="transmembrane region" description="Helical" evidence="10">
    <location>
        <begin position="261"/>
        <end position="280"/>
    </location>
</feature>
<keyword evidence="12" id="KW-1185">Reference proteome</keyword>
<organism evidence="11 12">
    <name type="scientific">Thermoanaerobacterium butyriciformans</name>
    <dbReference type="NCBI Taxonomy" id="1702242"/>
    <lineage>
        <taxon>Bacteria</taxon>
        <taxon>Bacillati</taxon>
        <taxon>Bacillota</taxon>
        <taxon>Clostridia</taxon>
        <taxon>Thermoanaerobacterales</taxon>
        <taxon>Thermoanaerobacteraceae</taxon>
        <taxon>Thermoanaerobacterium</taxon>
    </lineage>
</organism>
<evidence type="ECO:0000256" key="9">
    <source>
        <dbReference type="ARBA" id="ARBA00023136"/>
    </source>
</evidence>
<protein>
    <recommendedName>
        <fullName evidence="10">Ion-translocating oxidoreductase complex subunit D</fullName>
        <ecNumber evidence="10">7.-.-.-</ecNumber>
    </recommendedName>
    <alternativeName>
        <fullName evidence="10">Rnf electron transport complex subunit D</fullName>
    </alternativeName>
</protein>
<evidence type="ECO:0000256" key="4">
    <source>
        <dbReference type="ARBA" id="ARBA00022643"/>
    </source>
</evidence>
<proteinExistence type="inferred from homology"/>
<evidence type="ECO:0000313" key="11">
    <source>
        <dbReference type="EMBL" id="MBP2070596.1"/>
    </source>
</evidence>
<dbReference type="HAMAP" id="MF_00462">
    <property type="entry name" value="RsxD_RnfD"/>
    <property type="match status" value="1"/>
</dbReference>
<keyword evidence="2 10" id="KW-0597">Phosphoprotein</keyword>
<keyword evidence="9 10" id="KW-0472">Membrane</keyword>
<sequence length="315" mass="33756">MENKLYVTSSPHFRSEDSVERIMLDVVIALMPALIAGIIIFGIRALFITVLCVAFSVATEAVIQILTHKDVTINDFSAVVTGILLAFNLPVSVPWWIAAIGSIFAIAIVKQVFGGLGHNFMNPALAARAFLLASWPVPMSHFTVDGIASATPLAIIKGTEASGNLPSLFNMFIGLKGGVIGEVSIFALLIGAVYLLIRRVITLRIPLSYILTVAVLTWVLGKNGLFTGDPLYHIMAGGLILGAFFMATDYTTSPVTPKGQIIFGIGCGIFTSIIRLYGGYPEGVSYSILLMNIATPIIDKYTAPKVFGEVKTSEQ</sequence>
<dbReference type="RefSeq" id="WP_209452601.1">
    <property type="nucleotide sequence ID" value="NZ_JAGGLT010000001.1"/>
</dbReference>
<dbReference type="EC" id="7.-.-.-" evidence="10"/>
<feature type="transmembrane region" description="Helical" evidence="10">
    <location>
        <begin position="203"/>
        <end position="220"/>
    </location>
</feature>
<evidence type="ECO:0000256" key="2">
    <source>
        <dbReference type="ARBA" id="ARBA00022553"/>
    </source>
</evidence>
<comment type="cofactor">
    <cofactor evidence="10">
        <name>FMN</name>
        <dbReference type="ChEBI" id="CHEBI:58210"/>
    </cofactor>
</comment>
<comment type="function">
    <text evidence="10">Part of a membrane-bound complex that couples electron transfer with translocation of ions across the membrane.</text>
</comment>
<dbReference type="Pfam" id="PF03116">
    <property type="entry name" value="NQR2_RnfD_RnfE"/>
    <property type="match status" value="1"/>
</dbReference>
<comment type="caution">
    <text evidence="10">Lacks conserved residue(s) required for the propagation of feature annotation.</text>
</comment>
<dbReference type="PANTHER" id="PTHR30578">
    <property type="entry name" value="ELECTRON TRANSPORT COMPLEX PROTEIN RNFD"/>
    <property type="match status" value="1"/>
</dbReference>
<dbReference type="NCBIfam" id="TIGR01946">
    <property type="entry name" value="rnfD"/>
    <property type="match status" value="1"/>
</dbReference>
<dbReference type="PANTHER" id="PTHR30578:SF0">
    <property type="entry name" value="ION-TRANSLOCATING OXIDOREDUCTASE COMPLEX SUBUNIT D"/>
    <property type="match status" value="1"/>
</dbReference>
<evidence type="ECO:0000256" key="6">
    <source>
        <dbReference type="ARBA" id="ARBA00022967"/>
    </source>
</evidence>
<keyword evidence="5 10" id="KW-0812">Transmembrane</keyword>
<dbReference type="InterPro" id="IPR004338">
    <property type="entry name" value="NqrB/RnfD"/>
</dbReference>
<keyword evidence="7 10" id="KW-0249">Electron transport</keyword>
<keyword evidence="8 10" id="KW-1133">Transmembrane helix</keyword>
<evidence type="ECO:0000313" key="12">
    <source>
        <dbReference type="Proteomes" id="UP001166402"/>
    </source>
</evidence>
<comment type="subunit">
    <text evidence="10">The complex is composed of six subunits: RnfA, RnfB, RnfC, RnfD, RnfE and RnfG.</text>
</comment>
<feature type="transmembrane region" description="Helical" evidence="10">
    <location>
        <begin position="173"/>
        <end position="196"/>
    </location>
</feature>